<evidence type="ECO:0000313" key="2">
    <source>
        <dbReference type="Proteomes" id="UP000545507"/>
    </source>
</evidence>
<gene>
    <name evidence="1" type="ORF">F3K02_02830</name>
</gene>
<dbReference type="AlphaFoldDB" id="A0A7Y8KWF9"/>
<keyword evidence="2" id="KW-1185">Reference proteome</keyword>
<sequence length="377" mass="41993">MHTARKLKFTRVVFTGDLLRPFAHGSEWESATWKNIRWLQAHVAPHLERLGVDHRSLTWDPQLNPKRSTYFDTPALYDRLGLELGMASWTTLASLKSAPEALIDQLAPTVKDALVIGYEMPDLLLDALTELGVPYIDVVLHAVRFMPDLIFAMRTNHPELHGSLSFNTVQEADILSRAADIKAKTAWMPAPVDAAPGSLVIFGQVHGDRSLVATEGGGFCSLESHLQELVELCYSHAHAYFKPHPYDVQESPSVRAIRHIGSVAFTSANAYHLMAQDNIRTIAALNSSCLFEARYFDKETVRFKPCLYDFDAHHGPRDGLPGALLSQAPSWLDAAFWVELLSLEAVPSLAVAQWMPDRLRRTMNADWGYGQIGKVVA</sequence>
<name>A0A7Y8KWF9_9BURK</name>
<protein>
    <submittedName>
        <fullName evidence="1">Uncharacterized protein</fullName>
    </submittedName>
</protein>
<comment type="caution">
    <text evidence="1">The sequence shown here is derived from an EMBL/GenBank/DDBJ whole genome shotgun (WGS) entry which is preliminary data.</text>
</comment>
<dbReference type="RefSeq" id="WP_177133096.1">
    <property type="nucleotide sequence ID" value="NZ_VYGV01000003.1"/>
</dbReference>
<evidence type="ECO:0000313" key="1">
    <source>
        <dbReference type="EMBL" id="NWF44191.1"/>
    </source>
</evidence>
<reference evidence="1 2" key="1">
    <citation type="submission" date="2019-09" db="EMBL/GenBank/DDBJ databases">
        <title>Hydrogenophaga aromatica sp. nov., isolated from a para-xylene-degrading enrichment culture.</title>
        <authorList>
            <person name="Tancsics A."/>
            <person name="Banerjee S."/>
        </authorList>
    </citation>
    <scope>NUCLEOTIDE SEQUENCE [LARGE SCALE GENOMIC DNA]</scope>
    <source>
        <strain evidence="1 2">D2P1</strain>
    </source>
</reference>
<proteinExistence type="predicted"/>
<dbReference type="Proteomes" id="UP000545507">
    <property type="component" value="Unassembled WGS sequence"/>
</dbReference>
<dbReference type="EMBL" id="VYGV01000003">
    <property type="protein sequence ID" value="NWF44191.1"/>
    <property type="molecule type" value="Genomic_DNA"/>
</dbReference>
<organism evidence="1 2">
    <name type="scientific">Hydrogenophaga aromaticivorans</name>
    <dbReference type="NCBI Taxonomy" id="2610898"/>
    <lineage>
        <taxon>Bacteria</taxon>
        <taxon>Pseudomonadati</taxon>
        <taxon>Pseudomonadota</taxon>
        <taxon>Betaproteobacteria</taxon>
        <taxon>Burkholderiales</taxon>
        <taxon>Comamonadaceae</taxon>
        <taxon>Hydrogenophaga</taxon>
    </lineage>
</organism>
<accession>A0A7Y8KWF9</accession>